<dbReference type="PANTHER" id="PTHR43649">
    <property type="entry name" value="ARABINOSE-BINDING PROTEIN-RELATED"/>
    <property type="match status" value="1"/>
</dbReference>
<dbReference type="Gene3D" id="3.40.190.10">
    <property type="entry name" value="Periplasmic binding protein-like II"/>
    <property type="match status" value="1"/>
</dbReference>
<dbReference type="Pfam" id="PF01547">
    <property type="entry name" value="SBP_bac_1"/>
    <property type="match status" value="1"/>
</dbReference>
<sequence>MLSNRRYLKKLTCLVTVVFILCISVGVGVTAQKQITLTWLSHIYKPWNDILTKQAREYEKLYPGVKIIYSTVPHADLNTKILISIAGGTWADMTGVYGPWMKQFYSGGWIAPAPSFVEEDIEENTIRIARTSATYGDKVYGYVQHLGIPTPVINLDLYEKAGVEPPTTYDELLEANKELDKYDEKGRLVQAGTTLSTT</sequence>
<name>X1QIV9_9ZZZZ</name>
<dbReference type="InterPro" id="IPR006059">
    <property type="entry name" value="SBP"/>
</dbReference>
<organism evidence="1">
    <name type="scientific">marine sediment metagenome</name>
    <dbReference type="NCBI Taxonomy" id="412755"/>
    <lineage>
        <taxon>unclassified sequences</taxon>
        <taxon>metagenomes</taxon>
        <taxon>ecological metagenomes</taxon>
    </lineage>
</organism>
<protein>
    <recommendedName>
        <fullName evidence="2">Extracellular solute-binding protein</fullName>
    </recommendedName>
</protein>
<dbReference type="SUPFAM" id="SSF53850">
    <property type="entry name" value="Periplasmic binding protein-like II"/>
    <property type="match status" value="1"/>
</dbReference>
<dbReference type="InterPro" id="IPR050490">
    <property type="entry name" value="Bact_solute-bd_prot1"/>
</dbReference>
<accession>X1QIV9</accession>
<gene>
    <name evidence="1" type="ORF">S06H3_43005</name>
</gene>
<feature type="non-terminal residue" evidence="1">
    <location>
        <position position="198"/>
    </location>
</feature>
<comment type="caution">
    <text evidence="1">The sequence shown here is derived from an EMBL/GenBank/DDBJ whole genome shotgun (WGS) entry which is preliminary data.</text>
</comment>
<reference evidence="1" key="1">
    <citation type="journal article" date="2014" name="Front. Microbiol.">
        <title>High frequency of phylogenetically diverse reductive dehalogenase-homologous genes in deep subseafloor sedimentary metagenomes.</title>
        <authorList>
            <person name="Kawai M."/>
            <person name="Futagami T."/>
            <person name="Toyoda A."/>
            <person name="Takaki Y."/>
            <person name="Nishi S."/>
            <person name="Hori S."/>
            <person name="Arai W."/>
            <person name="Tsubouchi T."/>
            <person name="Morono Y."/>
            <person name="Uchiyama I."/>
            <person name="Ito T."/>
            <person name="Fujiyama A."/>
            <person name="Inagaki F."/>
            <person name="Takami H."/>
        </authorList>
    </citation>
    <scope>NUCLEOTIDE SEQUENCE</scope>
    <source>
        <strain evidence="1">Expedition CK06-06</strain>
    </source>
</reference>
<proteinExistence type="predicted"/>
<dbReference type="EMBL" id="BARV01026638">
    <property type="protein sequence ID" value="GAI43199.1"/>
    <property type="molecule type" value="Genomic_DNA"/>
</dbReference>
<evidence type="ECO:0008006" key="2">
    <source>
        <dbReference type="Google" id="ProtNLM"/>
    </source>
</evidence>
<evidence type="ECO:0000313" key="1">
    <source>
        <dbReference type="EMBL" id="GAI43199.1"/>
    </source>
</evidence>
<dbReference type="AlphaFoldDB" id="X1QIV9"/>